<protein>
    <submittedName>
        <fullName evidence="1">Uncharacterized protein</fullName>
    </submittedName>
</protein>
<accession>A0A0A9C6A3</accession>
<dbReference type="EMBL" id="GBRH01228955">
    <property type="protein sequence ID" value="JAD68940.1"/>
    <property type="molecule type" value="Transcribed_RNA"/>
</dbReference>
<reference evidence="1" key="2">
    <citation type="journal article" date="2015" name="Data Brief">
        <title>Shoot transcriptome of the giant reed, Arundo donax.</title>
        <authorList>
            <person name="Barrero R.A."/>
            <person name="Guerrero F.D."/>
            <person name="Moolhuijzen P."/>
            <person name="Goolsby J.A."/>
            <person name="Tidwell J."/>
            <person name="Bellgard S.E."/>
            <person name="Bellgard M.I."/>
        </authorList>
    </citation>
    <scope>NUCLEOTIDE SEQUENCE</scope>
    <source>
        <tissue evidence="1">Shoot tissue taken approximately 20 cm above the soil surface</tissue>
    </source>
</reference>
<proteinExistence type="predicted"/>
<name>A0A0A9C6A3_ARUDO</name>
<sequence>MLLCFCSNYFRWRSAIQDDVYPLIRGITPSTTTIQLLLFFY</sequence>
<organism evidence="1">
    <name type="scientific">Arundo donax</name>
    <name type="common">Giant reed</name>
    <name type="synonym">Donax arundinaceus</name>
    <dbReference type="NCBI Taxonomy" id="35708"/>
    <lineage>
        <taxon>Eukaryota</taxon>
        <taxon>Viridiplantae</taxon>
        <taxon>Streptophyta</taxon>
        <taxon>Embryophyta</taxon>
        <taxon>Tracheophyta</taxon>
        <taxon>Spermatophyta</taxon>
        <taxon>Magnoliopsida</taxon>
        <taxon>Liliopsida</taxon>
        <taxon>Poales</taxon>
        <taxon>Poaceae</taxon>
        <taxon>PACMAD clade</taxon>
        <taxon>Arundinoideae</taxon>
        <taxon>Arundineae</taxon>
        <taxon>Arundo</taxon>
    </lineage>
</organism>
<reference evidence="1" key="1">
    <citation type="submission" date="2014-09" db="EMBL/GenBank/DDBJ databases">
        <authorList>
            <person name="Magalhaes I.L.F."/>
            <person name="Oliveira U."/>
            <person name="Santos F.R."/>
            <person name="Vidigal T.H.D.A."/>
            <person name="Brescovit A.D."/>
            <person name="Santos A.J."/>
        </authorList>
    </citation>
    <scope>NUCLEOTIDE SEQUENCE</scope>
    <source>
        <tissue evidence="1">Shoot tissue taken approximately 20 cm above the soil surface</tissue>
    </source>
</reference>
<dbReference type="AlphaFoldDB" id="A0A0A9C6A3"/>
<evidence type="ECO:0000313" key="1">
    <source>
        <dbReference type="EMBL" id="JAD68940.1"/>
    </source>
</evidence>